<dbReference type="PRINTS" id="PR00845">
    <property type="entry name" value="GLHYDRLASE52"/>
</dbReference>
<sequence length="703" mass="80026">MPENMFFNAHHSPIGSFASFTLGFPGAGGGFDLEMAKPPRKSVFIGLESLEDENRYDTLPFFEGKEDESLRFDIENPDPNPDKPDVIKAFKKDQIKRDFNLGSDTWKAGDLTFTVYTQAKPIPEPNHASEDELKKVTVPAVFAELKIDNRNGKKPRRAFFGYEGNDPYSSMRRLDDTSSLVGVGQGRLTAISTNDSQATSAMHFSMEDILLESDEDNWTFGLGTVGALIFDVPAGEVATYPICISFFRDGWATVGLDTTYYYTKLFNNIEDVSSYVLEHFDEFKERCLESNQLIESSTLNNDQKFMMAHAIRSYYGNTQLLERDGKPLWVVNEGEYRMMNTFDLTVDQLFYELKMNPWVMRNVLDLYVERYSYVDEVKYPDSNESHPGGRSFTHDMGVANTFSRPEYSVYELYNIDGCFSHMTHEELLNWVLSAATYVIKTNDVEWFNDKKVVFEECLESLLNRDHPEEFKRNGIMGLDSSRTKNGAEITTYDSLDISLGQSRNNIYLASKTWAAYVLLKNLFEQFEEGELAKVAQDQALNCSNTIVSHVTDEGFIPAVIEKNNQSRIIPAIEGLVYPYYIGDTDAVSEEGEFGQYIKALKRHLNTVLVKGVCLFEDGGWKISSTSQNSWLSKIYLNQYIAREILGLSWDEKGQAADRAHVQWLTHPTLSIWSWSDQIINGEISASKYYPRGVTSILWLDESN</sequence>
<proteinExistence type="predicted"/>
<dbReference type="EMBL" id="JBHUMZ010000019">
    <property type="protein sequence ID" value="MFD2638684.1"/>
    <property type="molecule type" value="Genomic_DNA"/>
</dbReference>
<protein>
    <submittedName>
        <fullName evidence="1">Glycoside hydrolase family 52 protein</fullName>
    </submittedName>
</protein>
<name>A0ABW5Q9X1_9BACI</name>
<gene>
    <name evidence="1" type="ORF">ACFSW4_07405</name>
</gene>
<accession>A0ABW5Q9X1</accession>
<dbReference type="Pfam" id="PF03512">
    <property type="entry name" value="Glyco_hydro_52"/>
    <property type="match status" value="1"/>
</dbReference>
<evidence type="ECO:0000313" key="2">
    <source>
        <dbReference type="Proteomes" id="UP001597452"/>
    </source>
</evidence>
<keyword evidence="1" id="KW-0378">Hydrolase</keyword>
<reference evidence="2" key="1">
    <citation type="journal article" date="2019" name="Int. J. Syst. Evol. Microbiol.">
        <title>The Global Catalogue of Microorganisms (GCM) 10K type strain sequencing project: providing services to taxonomists for standard genome sequencing and annotation.</title>
        <authorList>
            <consortium name="The Broad Institute Genomics Platform"/>
            <consortium name="The Broad Institute Genome Sequencing Center for Infectious Disease"/>
            <person name="Wu L."/>
            <person name="Ma J."/>
        </authorList>
    </citation>
    <scope>NUCLEOTIDE SEQUENCE [LARGE SCALE GENOMIC DNA]</scope>
    <source>
        <strain evidence="2">TISTR 1571</strain>
    </source>
</reference>
<keyword evidence="2" id="KW-1185">Reference proteome</keyword>
<dbReference type="InterPro" id="IPR000852">
    <property type="entry name" value="Glyco_hydro_52"/>
</dbReference>
<comment type="caution">
    <text evidence="1">The sequence shown here is derived from an EMBL/GenBank/DDBJ whole genome shotgun (WGS) entry which is preliminary data.</text>
</comment>
<dbReference type="Proteomes" id="UP001597452">
    <property type="component" value="Unassembled WGS sequence"/>
</dbReference>
<organism evidence="1 2">
    <name type="scientific">Piscibacillus salipiscarius</name>
    <dbReference type="NCBI Taxonomy" id="299480"/>
    <lineage>
        <taxon>Bacteria</taxon>
        <taxon>Bacillati</taxon>
        <taxon>Bacillota</taxon>
        <taxon>Bacilli</taxon>
        <taxon>Bacillales</taxon>
        <taxon>Bacillaceae</taxon>
        <taxon>Piscibacillus</taxon>
    </lineage>
</organism>
<evidence type="ECO:0000313" key="1">
    <source>
        <dbReference type="EMBL" id="MFD2638684.1"/>
    </source>
</evidence>
<dbReference type="GO" id="GO:0016787">
    <property type="term" value="F:hydrolase activity"/>
    <property type="evidence" value="ECO:0007669"/>
    <property type="project" value="UniProtKB-KW"/>
</dbReference>
<dbReference type="RefSeq" id="WP_377328421.1">
    <property type="nucleotide sequence ID" value="NZ_JBHUMZ010000019.1"/>
</dbReference>